<reference evidence="2 3" key="1">
    <citation type="journal article" date="2009" name="Science">
        <title>Green evolution and dynamic adaptations revealed by genomes of the marine picoeukaryotes Micromonas.</title>
        <authorList>
            <person name="Worden A.Z."/>
            <person name="Lee J.H."/>
            <person name="Mock T."/>
            <person name="Rouze P."/>
            <person name="Simmons M.P."/>
            <person name="Aerts A.L."/>
            <person name="Allen A.E."/>
            <person name="Cuvelier M.L."/>
            <person name="Derelle E."/>
            <person name="Everett M.V."/>
            <person name="Foulon E."/>
            <person name="Grimwood J."/>
            <person name="Gundlach H."/>
            <person name="Henrissat B."/>
            <person name="Napoli C."/>
            <person name="McDonald S.M."/>
            <person name="Parker M.S."/>
            <person name="Rombauts S."/>
            <person name="Salamov A."/>
            <person name="Von Dassow P."/>
            <person name="Badger J.H."/>
            <person name="Coutinho P.M."/>
            <person name="Demir E."/>
            <person name="Dubchak I."/>
            <person name="Gentemann C."/>
            <person name="Eikrem W."/>
            <person name="Gready J.E."/>
            <person name="John U."/>
            <person name="Lanier W."/>
            <person name="Lindquist E.A."/>
            <person name="Lucas S."/>
            <person name="Mayer K.F."/>
            <person name="Moreau H."/>
            <person name="Not F."/>
            <person name="Otillar R."/>
            <person name="Panaud O."/>
            <person name="Pangilinan J."/>
            <person name="Paulsen I."/>
            <person name="Piegu B."/>
            <person name="Poliakov A."/>
            <person name="Robbens S."/>
            <person name="Schmutz J."/>
            <person name="Toulza E."/>
            <person name="Wyss T."/>
            <person name="Zelensky A."/>
            <person name="Zhou K."/>
            <person name="Armbrust E.V."/>
            <person name="Bhattacharya D."/>
            <person name="Goodenough U.W."/>
            <person name="Van de Peer Y."/>
            <person name="Grigoriev I.V."/>
        </authorList>
    </citation>
    <scope>NUCLEOTIDE SEQUENCE [LARGE SCALE GENOMIC DNA]</scope>
    <source>
        <strain evidence="3">RCC299 / NOUM17</strain>
    </source>
</reference>
<feature type="compositionally biased region" description="Acidic residues" evidence="1">
    <location>
        <begin position="313"/>
        <end position="322"/>
    </location>
</feature>
<dbReference type="InParanoid" id="C1E779"/>
<feature type="compositionally biased region" description="Basic and acidic residues" evidence="1">
    <location>
        <begin position="281"/>
        <end position="304"/>
    </location>
</feature>
<proteinExistence type="predicted"/>
<feature type="compositionally biased region" description="Low complexity" evidence="1">
    <location>
        <begin position="270"/>
        <end position="280"/>
    </location>
</feature>
<keyword evidence="3" id="KW-1185">Reference proteome</keyword>
<dbReference type="AlphaFoldDB" id="C1E779"/>
<protein>
    <recommendedName>
        <fullName evidence="4">S1 motif domain-containing protein</fullName>
    </recommendedName>
</protein>
<sequence>MKMTFSRIGAVGKGLLRNENVSLPHLKGKVVLGRVAAVDDNGFYRVETGFKTCVFSPMIPRESLGPDLGPSPPVMFHEKELRRSPGTRLKEEPIPEIGDQLRLMVRHVQNPMGEMELSNTQRELEEREFALWGEIKATRSRGGLIKGRVLNVCKGGWSVGIAGYVAFLPNNCVKPYDGRAKPPLGELLQFRILKIRDDIRNIVVEGPLSDGGGLDAESTPGGREATPREKMRKAWARRHEEEERIALGSHAASPAADDLKDFWRRKGRGAAAAATASAAADGERDGTPAVEKKETAPLEREAADGRPMWGGDKDEDEGAKEP</sequence>
<evidence type="ECO:0000313" key="2">
    <source>
        <dbReference type="EMBL" id="ACO63559.1"/>
    </source>
</evidence>
<dbReference type="OMA" id="PMIPRES"/>
<feature type="region of interest" description="Disordered" evidence="1">
    <location>
        <begin position="206"/>
        <end position="231"/>
    </location>
</feature>
<dbReference type="Proteomes" id="UP000002009">
    <property type="component" value="Chromosome 5"/>
</dbReference>
<dbReference type="GeneID" id="8243962"/>
<feature type="region of interest" description="Disordered" evidence="1">
    <location>
        <begin position="267"/>
        <end position="322"/>
    </location>
</feature>
<dbReference type="RefSeq" id="XP_002502301.1">
    <property type="nucleotide sequence ID" value="XM_002502255.1"/>
</dbReference>
<evidence type="ECO:0000313" key="3">
    <source>
        <dbReference type="Proteomes" id="UP000002009"/>
    </source>
</evidence>
<evidence type="ECO:0008006" key="4">
    <source>
        <dbReference type="Google" id="ProtNLM"/>
    </source>
</evidence>
<accession>C1E779</accession>
<name>C1E779_MICCC</name>
<dbReference type="EMBL" id="CP001326">
    <property type="protein sequence ID" value="ACO63559.1"/>
    <property type="molecule type" value="Genomic_DNA"/>
</dbReference>
<evidence type="ECO:0000256" key="1">
    <source>
        <dbReference type="SAM" id="MobiDB-lite"/>
    </source>
</evidence>
<dbReference type="OrthoDB" id="514192at2759"/>
<dbReference type="eggNOG" id="ENOG502T01A">
    <property type="taxonomic scope" value="Eukaryota"/>
</dbReference>
<dbReference type="KEGG" id="mis:MICPUN_58914"/>
<gene>
    <name evidence="2" type="ORF">MICPUN_58914</name>
</gene>
<organism evidence="2 3">
    <name type="scientific">Micromonas commoda (strain RCC299 / NOUM17 / CCMP2709)</name>
    <name type="common">Picoplanktonic green alga</name>
    <dbReference type="NCBI Taxonomy" id="296587"/>
    <lineage>
        <taxon>Eukaryota</taxon>
        <taxon>Viridiplantae</taxon>
        <taxon>Chlorophyta</taxon>
        <taxon>Mamiellophyceae</taxon>
        <taxon>Mamiellales</taxon>
        <taxon>Mamiellaceae</taxon>
        <taxon>Micromonas</taxon>
    </lineage>
</organism>